<organism evidence="13 14">
    <name type="scientific">Capsulimonas corticalis</name>
    <dbReference type="NCBI Taxonomy" id="2219043"/>
    <lineage>
        <taxon>Bacteria</taxon>
        <taxon>Bacillati</taxon>
        <taxon>Armatimonadota</taxon>
        <taxon>Armatimonadia</taxon>
        <taxon>Capsulimonadales</taxon>
        <taxon>Capsulimonadaceae</taxon>
        <taxon>Capsulimonas</taxon>
    </lineage>
</organism>
<feature type="transmembrane region" description="Helical" evidence="11">
    <location>
        <begin position="241"/>
        <end position="265"/>
    </location>
</feature>
<dbReference type="Pfam" id="PF02096">
    <property type="entry name" value="60KD_IMP"/>
    <property type="match status" value="1"/>
</dbReference>
<keyword evidence="6 11" id="KW-1133">Transmembrane helix</keyword>
<dbReference type="PANTHER" id="PTHR12428:SF65">
    <property type="entry name" value="CYTOCHROME C OXIDASE ASSEMBLY PROTEIN COX18, MITOCHONDRIAL"/>
    <property type="match status" value="1"/>
</dbReference>
<name>A0A402CXM8_9BACT</name>
<dbReference type="Proteomes" id="UP000287394">
    <property type="component" value="Chromosome"/>
</dbReference>
<keyword evidence="14" id="KW-1185">Reference proteome</keyword>
<accession>A0A402CXM8</accession>
<dbReference type="EMBL" id="AP025739">
    <property type="protein sequence ID" value="BDI32230.1"/>
    <property type="molecule type" value="Genomic_DNA"/>
</dbReference>
<dbReference type="RefSeq" id="WP_119322077.1">
    <property type="nucleotide sequence ID" value="NZ_AP025739.1"/>
</dbReference>
<dbReference type="GO" id="GO:0015031">
    <property type="term" value="P:protein transport"/>
    <property type="evidence" value="ECO:0007669"/>
    <property type="project" value="UniProtKB-KW"/>
</dbReference>
<evidence type="ECO:0000256" key="2">
    <source>
        <dbReference type="ARBA" id="ARBA00022448"/>
    </source>
</evidence>
<evidence type="ECO:0000256" key="6">
    <source>
        <dbReference type="ARBA" id="ARBA00022989"/>
    </source>
</evidence>
<comment type="subcellular location">
    <subcellularLocation>
        <location evidence="1">Cell membrane</location>
        <topology evidence="1">Multi-pass membrane protein</topology>
    </subcellularLocation>
    <subcellularLocation>
        <location evidence="9">Membrane</location>
        <topology evidence="9">Multi-pass membrane protein</topology>
    </subcellularLocation>
</comment>
<dbReference type="CDD" id="cd20070">
    <property type="entry name" value="5TM_YidC_Alb3"/>
    <property type="match status" value="1"/>
</dbReference>
<dbReference type="GO" id="GO:0051205">
    <property type="term" value="P:protein insertion into membrane"/>
    <property type="evidence" value="ECO:0007669"/>
    <property type="project" value="TreeGrafter"/>
</dbReference>
<feature type="signal peptide" evidence="12">
    <location>
        <begin position="1"/>
        <end position="24"/>
    </location>
</feature>
<dbReference type="FunCoup" id="A0A402CXM8">
    <property type="interactions" value="342"/>
</dbReference>
<evidence type="ECO:0000256" key="3">
    <source>
        <dbReference type="ARBA" id="ARBA00022475"/>
    </source>
</evidence>
<dbReference type="InterPro" id="IPR047196">
    <property type="entry name" value="YidC_ALB_C"/>
</dbReference>
<gene>
    <name evidence="13" type="ORF">CCAX7_42810</name>
</gene>
<feature type="chain" id="PRO_5043478706" evidence="12">
    <location>
        <begin position="25"/>
        <end position="429"/>
    </location>
</feature>
<dbReference type="GO" id="GO:0005886">
    <property type="term" value="C:plasma membrane"/>
    <property type="evidence" value="ECO:0007669"/>
    <property type="project" value="UniProtKB-SubCell"/>
</dbReference>
<evidence type="ECO:0000256" key="8">
    <source>
        <dbReference type="ARBA" id="ARBA00023186"/>
    </source>
</evidence>
<keyword evidence="5" id="KW-0653">Protein transport</keyword>
<keyword evidence="2" id="KW-0813">Transport</keyword>
<comment type="similarity">
    <text evidence="9">Belongs to the OXA1/ALB3/YidC family.</text>
</comment>
<evidence type="ECO:0000256" key="5">
    <source>
        <dbReference type="ARBA" id="ARBA00022927"/>
    </source>
</evidence>
<dbReference type="InterPro" id="IPR028055">
    <property type="entry name" value="YidC/Oxa/ALB_C"/>
</dbReference>
<evidence type="ECO:0000256" key="11">
    <source>
        <dbReference type="SAM" id="Phobius"/>
    </source>
</evidence>
<keyword evidence="8" id="KW-0143">Chaperone</keyword>
<keyword evidence="3" id="KW-1003">Cell membrane</keyword>
<dbReference type="KEGG" id="ccot:CCAX7_42810"/>
<evidence type="ECO:0000256" key="9">
    <source>
        <dbReference type="RuleBase" id="RU003945"/>
    </source>
</evidence>
<dbReference type="AlphaFoldDB" id="A0A402CXM8"/>
<evidence type="ECO:0000313" key="13">
    <source>
        <dbReference type="EMBL" id="BDI32230.1"/>
    </source>
</evidence>
<sequence length="429" mass="48322">MKFRFSVSLLALLTVLSFARPAGAQPPTNVPPSPAYGVAERIRAQAEYVHAQSLTSSPNTEEQKRLSKLRANQAINKYKEVVASRMYKTTWYAAESLFHQAQLEENVLDNKSNAVAAYKTLHNQFQNVIFDDKINAEVNLQSAEKALDLENRTKFPSSLAYSVIDSLVKLFGGRHFAYSYFLAILSISLLVKLAMTPLTNKQYATMKEQQKLQPLIKELQAKYKDKEEQGRKMMELYKERGINPAASCLPLLLQLPIMYVLWYTISVYQYQFSHGSFLWIGSGYAHQFPSFLGVDLSQPDIPILLLYALSMYIQQRMMISPDPQQAEQQRMMAIMTPFMSTYFFLQYKLSSAFILYYLIFNVLGTAQQYYYMKKRQSDGDGGGGLSVLSTDRPTGGSSATPARVSANGAAKPSARGAIAPKSSGKKRRR</sequence>
<keyword evidence="12" id="KW-0732">Signal</keyword>
<proteinExistence type="inferred from homology"/>
<dbReference type="NCBIfam" id="TIGR03592">
    <property type="entry name" value="yidC_oxa1_cterm"/>
    <property type="match status" value="1"/>
</dbReference>
<feature type="transmembrane region" description="Helical" evidence="11">
    <location>
        <begin position="353"/>
        <end position="371"/>
    </location>
</feature>
<evidence type="ECO:0000256" key="7">
    <source>
        <dbReference type="ARBA" id="ARBA00023136"/>
    </source>
</evidence>
<dbReference type="GO" id="GO:0032977">
    <property type="term" value="F:membrane insertase activity"/>
    <property type="evidence" value="ECO:0007669"/>
    <property type="project" value="InterPro"/>
</dbReference>
<keyword evidence="4 9" id="KW-0812">Transmembrane</keyword>
<dbReference type="OrthoDB" id="9780552at2"/>
<reference evidence="13 14" key="1">
    <citation type="journal article" date="2019" name="Int. J. Syst. Evol. Microbiol.">
        <title>Capsulimonas corticalis gen. nov., sp. nov., an aerobic capsulated bacterium, of a novel bacterial order, Capsulimonadales ord. nov., of the class Armatimonadia of the phylum Armatimonadetes.</title>
        <authorList>
            <person name="Li J."/>
            <person name="Kudo C."/>
            <person name="Tonouchi A."/>
        </authorList>
    </citation>
    <scope>NUCLEOTIDE SEQUENCE [LARGE SCALE GENOMIC DNA]</scope>
    <source>
        <strain evidence="13 14">AX-7</strain>
    </source>
</reference>
<evidence type="ECO:0000256" key="10">
    <source>
        <dbReference type="SAM" id="MobiDB-lite"/>
    </source>
</evidence>
<feature type="transmembrane region" description="Helical" evidence="11">
    <location>
        <begin position="176"/>
        <end position="195"/>
    </location>
</feature>
<evidence type="ECO:0000256" key="1">
    <source>
        <dbReference type="ARBA" id="ARBA00004651"/>
    </source>
</evidence>
<keyword evidence="7 11" id="KW-0472">Membrane</keyword>
<feature type="compositionally biased region" description="Polar residues" evidence="10">
    <location>
        <begin position="387"/>
        <end position="400"/>
    </location>
</feature>
<feature type="region of interest" description="Disordered" evidence="10">
    <location>
        <begin position="380"/>
        <end position="429"/>
    </location>
</feature>
<protein>
    <submittedName>
        <fullName evidence="13">Uncharacterized protein</fullName>
    </submittedName>
</protein>
<evidence type="ECO:0000256" key="12">
    <source>
        <dbReference type="SAM" id="SignalP"/>
    </source>
</evidence>
<evidence type="ECO:0000256" key="4">
    <source>
        <dbReference type="ARBA" id="ARBA00022692"/>
    </source>
</evidence>
<evidence type="ECO:0000313" key="14">
    <source>
        <dbReference type="Proteomes" id="UP000287394"/>
    </source>
</evidence>
<dbReference type="PANTHER" id="PTHR12428">
    <property type="entry name" value="OXA1"/>
    <property type="match status" value="1"/>
</dbReference>
<dbReference type="InterPro" id="IPR001708">
    <property type="entry name" value="YidC/ALB3/OXA1/COX18"/>
</dbReference>